<dbReference type="Pfam" id="PF08085">
    <property type="entry name" value="Entericidin"/>
    <property type="match status" value="1"/>
</dbReference>
<evidence type="ECO:0000256" key="6">
    <source>
        <dbReference type="ARBA" id="ARBA00023288"/>
    </source>
</evidence>
<dbReference type="OrthoDB" id="9181810at2"/>
<gene>
    <name evidence="7" type="ORF">Ga0061064_0403</name>
</gene>
<evidence type="ECO:0000256" key="4">
    <source>
        <dbReference type="ARBA" id="ARBA00023136"/>
    </source>
</evidence>
<sequence>MKIKYFFMLLVALGVSGCATVEGIGKDLEKAGEAIQKESRDQSE</sequence>
<keyword evidence="2" id="KW-1003">Cell membrane</keyword>
<evidence type="ECO:0000313" key="8">
    <source>
        <dbReference type="Proteomes" id="UP000182598"/>
    </source>
</evidence>
<dbReference type="GO" id="GO:0009636">
    <property type="term" value="P:response to toxic substance"/>
    <property type="evidence" value="ECO:0007669"/>
    <property type="project" value="InterPro"/>
</dbReference>
<evidence type="ECO:0000256" key="1">
    <source>
        <dbReference type="ARBA" id="ARBA00010296"/>
    </source>
</evidence>
<keyword evidence="4" id="KW-0472">Membrane</keyword>
<keyword evidence="3" id="KW-0732">Signal</keyword>
<name>A0A0K6GWX9_9GAMM</name>
<keyword evidence="6" id="KW-0449">Lipoprotein</keyword>
<dbReference type="RefSeq" id="WP_072243350.1">
    <property type="nucleotide sequence ID" value="NZ_CYHB01000001.1"/>
</dbReference>
<protein>
    <submittedName>
        <fullName evidence="7">Entericidin EcnA/B family</fullName>
    </submittedName>
</protein>
<dbReference type="EMBL" id="CYHB01000001">
    <property type="protein sequence ID" value="CUA83065.1"/>
    <property type="molecule type" value="Genomic_DNA"/>
</dbReference>
<evidence type="ECO:0000256" key="3">
    <source>
        <dbReference type="ARBA" id="ARBA00022729"/>
    </source>
</evidence>
<evidence type="ECO:0000256" key="5">
    <source>
        <dbReference type="ARBA" id="ARBA00023139"/>
    </source>
</evidence>
<proteinExistence type="inferred from homology"/>
<keyword evidence="5" id="KW-0564">Palmitate</keyword>
<organism evidence="7 8">
    <name type="scientific">Pseudidiomarina woesei</name>
    <dbReference type="NCBI Taxonomy" id="1381080"/>
    <lineage>
        <taxon>Bacteria</taxon>
        <taxon>Pseudomonadati</taxon>
        <taxon>Pseudomonadota</taxon>
        <taxon>Gammaproteobacteria</taxon>
        <taxon>Alteromonadales</taxon>
        <taxon>Idiomarinaceae</taxon>
        <taxon>Pseudidiomarina</taxon>
    </lineage>
</organism>
<dbReference type="PROSITE" id="PS51257">
    <property type="entry name" value="PROKAR_LIPOPROTEIN"/>
    <property type="match status" value="1"/>
</dbReference>
<dbReference type="GO" id="GO:0016020">
    <property type="term" value="C:membrane"/>
    <property type="evidence" value="ECO:0007669"/>
    <property type="project" value="InterPro"/>
</dbReference>
<keyword evidence="8" id="KW-1185">Reference proteome</keyword>
<comment type="similarity">
    <text evidence="1">Belongs to the EcnA/EcnB lipoprotein family.</text>
</comment>
<dbReference type="AlphaFoldDB" id="A0A0K6GWX9"/>
<dbReference type="Proteomes" id="UP000182598">
    <property type="component" value="Unassembled WGS sequence"/>
</dbReference>
<evidence type="ECO:0000256" key="2">
    <source>
        <dbReference type="ARBA" id="ARBA00022475"/>
    </source>
</evidence>
<evidence type="ECO:0000313" key="7">
    <source>
        <dbReference type="EMBL" id="CUA83065.1"/>
    </source>
</evidence>
<accession>A0A0K6GWX9</accession>
<dbReference type="InterPro" id="IPR012556">
    <property type="entry name" value="Entericidin"/>
</dbReference>
<reference evidence="8" key="1">
    <citation type="submission" date="2015-08" db="EMBL/GenBank/DDBJ databases">
        <authorList>
            <person name="Varghese N."/>
        </authorList>
    </citation>
    <scope>NUCLEOTIDE SEQUENCE [LARGE SCALE GENOMIC DNA]</scope>
    <source>
        <strain evidence="8">DSM 27808</strain>
    </source>
</reference>